<comment type="caution">
    <text evidence="2">The sequence shown here is derived from an EMBL/GenBank/DDBJ whole genome shotgun (WGS) entry which is preliminary data.</text>
</comment>
<dbReference type="SUPFAM" id="SSF53474">
    <property type="entry name" value="alpha/beta-Hydrolases"/>
    <property type="match status" value="1"/>
</dbReference>
<evidence type="ECO:0000313" key="2">
    <source>
        <dbReference type="EMBL" id="KAK2192809.1"/>
    </source>
</evidence>
<dbReference type="GO" id="GO:0017171">
    <property type="term" value="F:serine hydrolase activity"/>
    <property type="evidence" value="ECO:0007669"/>
    <property type="project" value="TreeGrafter"/>
</dbReference>
<gene>
    <name evidence="2" type="ORF">NP493_22g03003</name>
</gene>
<dbReference type="Pfam" id="PF00561">
    <property type="entry name" value="Abhydrolase_1"/>
    <property type="match status" value="1"/>
</dbReference>
<dbReference type="InterPro" id="IPR000073">
    <property type="entry name" value="AB_hydrolase_1"/>
</dbReference>
<keyword evidence="3" id="KW-1185">Reference proteome</keyword>
<dbReference type="Gene3D" id="3.40.50.1820">
    <property type="entry name" value="alpha/beta hydrolase"/>
    <property type="match status" value="2"/>
</dbReference>
<organism evidence="2 3">
    <name type="scientific">Ridgeia piscesae</name>
    <name type="common">Tubeworm</name>
    <dbReference type="NCBI Taxonomy" id="27915"/>
    <lineage>
        <taxon>Eukaryota</taxon>
        <taxon>Metazoa</taxon>
        <taxon>Spiralia</taxon>
        <taxon>Lophotrochozoa</taxon>
        <taxon>Annelida</taxon>
        <taxon>Polychaeta</taxon>
        <taxon>Sedentaria</taxon>
        <taxon>Canalipalpata</taxon>
        <taxon>Sabellida</taxon>
        <taxon>Siboglinidae</taxon>
        <taxon>Ridgeia</taxon>
    </lineage>
</organism>
<dbReference type="PANTHER" id="PTHR46331">
    <property type="entry name" value="VALACYCLOVIR HYDROLASE"/>
    <property type="match status" value="1"/>
</dbReference>
<accession>A0AAD9PDG1</accession>
<name>A0AAD9PDG1_RIDPI</name>
<dbReference type="PANTHER" id="PTHR46331:SF2">
    <property type="entry name" value="VALACYCLOVIR HYDROLASE"/>
    <property type="match status" value="1"/>
</dbReference>
<evidence type="ECO:0000259" key="1">
    <source>
        <dbReference type="Pfam" id="PF00561"/>
    </source>
</evidence>
<dbReference type="AlphaFoldDB" id="A0AAD9PDG1"/>
<dbReference type="EMBL" id="JAODUO010000022">
    <property type="protein sequence ID" value="KAK2192809.1"/>
    <property type="molecule type" value="Genomic_DNA"/>
</dbReference>
<dbReference type="Proteomes" id="UP001209878">
    <property type="component" value="Unassembled WGS sequence"/>
</dbReference>
<reference evidence="2" key="1">
    <citation type="journal article" date="2023" name="Mol. Biol. Evol.">
        <title>Third-Generation Sequencing Reveals the Adaptive Role of the Epigenome in Three Deep-Sea Polychaetes.</title>
        <authorList>
            <person name="Perez M."/>
            <person name="Aroh O."/>
            <person name="Sun Y."/>
            <person name="Lan Y."/>
            <person name="Juniper S.K."/>
            <person name="Young C.R."/>
            <person name="Angers B."/>
            <person name="Qian P.Y."/>
        </authorList>
    </citation>
    <scope>NUCLEOTIDE SEQUENCE</scope>
    <source>
        <strain evidence="2">R07B-5</strain>
    </source>
</reference>
<feature type="domain" description="AB hydrolase-1" evidence="1">
    <location>
        <begin position="50"/>
        <end position="194"/>
    </location>
</feature>
<sequence length="275" mass="30659">MFTSCRPLSPFVGHNFKYFNEGDGVTATLKTDVNGATLSFETAGTGNKYVLLCPGALGSARLDFSQQLDNLNKDIFTVIGWDPRGTSQTASLSLLEWSAQLCVHLAAPLRLPVCLCWNGQSNSVFTLQHLSDCHFYHQTGQSDTVFTLQRISDRPFSLLGWSDGGMTAMMIAANYPERVHKLVIWGANAFVTEEDIAIYEQLRDITTGVRGCGRIECPTLIIEGGHDAILPEFHPEHLSEHIKNSKLVRVPEGKHNLHMQMYQKFNSIVEKFLIE</sequence>
<protein>
    <recommendedName>
        <fullName evidence="1">AB hydrolase-1 domain-containing protein</fullName>
    </recommendedName>
</protein>
<evidence type="ECO:0000313" key="3">
    <source>
        <dbReference type="Proteomes" id="UP001209878"/>
    </source>
</evidence>
<proteinExistence type="predicted"/>
<dbReference type="InterPro" id="IPR029058">
    <property type="entry name" value="AB_hydrolase_fold"/>
</dbReference>